<name>A0A2G1VV63_9FLAO</name>
<feature type="active site" evidence="4">
    <location>
        <position position="14"/>
    </location>
</feature>
<accession>A0A2G1VV63</accession>
<dbReference type="InterPro" id="IPR036509">
    <property type="entry name" value="Met_Sox_Rdtase_MsrA_sf"/>
</dbReference>
<protein>
    <recommendedName>
        <fullName evidence="4">Peptide methionine sulfoxide reductase MsrA</fullName>
        <shortName evidence="4">Protein-methionine-S-oxide reductase</shortName>
        <ecNumber evidence="4">1.8.4.11</ecNumber>
    </recommendedName>
    <alternativeName>
        <fullName evidence="4">Peptide-methionine (S)-S-oxide reductase</fullName>
        <shortName evidence="4">Peptide Met(O) reductase</shortName>
    </alternativeName>
</protein>
<dbReference type="EC" id="1.8.4.11" evidence="4"/>
<comment type="catalytic activity">
    <reaction evidence="3 4">
        <text>[thioredoxin]-disulfide + L-methionine + H2O = L-methionine (S)-S-oxide + [thioredoxin]-dithiol</text>
        <dbReference type="Rhea" id="RHEA:19993"/>
        <dbReference type="Rhea" id="RHEA-COMP:10698"/>
        <dbReference type="Rhea" id="RHEA-COMP:10700"/>
        <dbReference type="ChEBI" id="CHEBI:15377"/>
        <dbReference type="ChEBI" id="CHEBI:29950"/>
        <dbReference type="ChEBI" id="CHEBI:50058"/>
        <dbReference type="ChEBI" id="CHEBI:57844"/>
        <dbReference type="ChEBI" id="CHEBI:58772"/>
        <dbReference type="EC" id="1.8.4.11"/>
    </reaction>
</comment>
<evidence type="ECO:0000313" key="7">
    <source>
        <dbReference type="Proteomes" id="UP000229433"/>
    </source>
</evidence>
<dbReference type="SUPFAM" id="SSF55068">
    <property type="entry name" value="Peptide methionine sulfoxide reductase"/>
    <property type="match status" value="1"/>
</dbReference>
<dbReference type="PANTHER" id="PTHR43774">
    <property type="entry name" value="PEPTIDE METHIONINE SULFOXIDE REDUCTASE"/>
    <property type="match status" value="1"/>
</dbReference>
<sequence>MKRNLVKATFASGCFWCTEAVFQRFTGVYNVRSGYTGGQIKNPPYREVCQGRTGHAEGIELEYDPSLISYKELLQIFFTTHDPTTLNRQGNDVGTQYRSAIFYHDESQRKEAEGFIKYLEEEQIFDSKIVTEVTEAKPFYYAEEEHQEFYNNHPLQGYCQFIIDPKINKIKKLYQHKLLPEYR</sequence>
<organism evidence="6 7">
    <name type="scientific">Leeuwenhoekiella nanhaiensis</name>
    <dbReference type="NCBI Taxonomy" id="1655491"/>
    <lineage>
        <taxon>Bacteria</taxon>
        <taxon>Pseudomonadati</taxon>
        <taxon>Bacteroidota</taxon>
        <taxon>Flavobacteriia</taxon>
        <taxon>Flavobacteriales</taxon>
        <taxon>Flavobacteriaceae</taxon>
        <taxon>Leeuwenhoekiella</taxon>
    </lineage>
</organism>
<keyword evidence="1 4" id="KW-0560">Oxidoreductase</keyword>
<comment type="catalytic activity">
    <reaction evidence="2 4">
        <text>L-methionyl-[protein] + [thioredoxin]-disulfide + H2O = L-methionyl-(S)-S-oxide-[protein] + [thioredoxin]-dithiol</text>
        <dbReference type="Rhea" id="RHEA:14217"/>
        <dbReference type="Rhea" id="RHEA-COMP:10698"/>
        <dbReference type="Rhea" id="RHEA-COMP:10700"/>
        <dbReference type="Rhea" id="RHEA-COMP:12313"/>
        <dbReference type="Rhea" id="RHEA-COMP:12315"/>
        <dbReference type="ChEBI" id="CHEBI:15377"/>
        <dbReference type="ChEBI" id="CHEBI:16044"/>
        <dbReference type="ChEBI" id="CHEBI:29950"/>
        <dbReference type="ChEBI" id="CHEBI:44120"/>
        <dbReference type="ChEBI" id="CHEBI:50058"/>
        <dbReference type="EC" id="1.8.4.11"/>
    </reaction>
</comment>
<evidence type="ECO:0000313" key="6">
    <source>
        <dbReference type="EMBL" id="PHQ30644.1"/>
    </source>
</evidence>
<evidence type="ECO:0000256" key="3">
    <source>
        <dbReference type="ARBA" id="ARBA00048782"/>
    </source>
</evidence>
<dbReference type="OrthoDB" id="4174719at2"/>
<comment type="similarity">
    <text evidence="4">Belongs to the MsrA Met sulfoxide reductase family.</text>
</comment>
<evidence type="ECO:0000256" key="1">
    <source>
        <dbReference type="ARBA" id="ARBA00023002"/>
    </source>
</evidence>
<feature type="domain" description="Peptide methionine sulphoxide reductase MsrA" evidence="5">
    <location>
        <begin position="7"/>
        <end position="160"/>
    </location>
</feature>
<dbReference type="GO" id="GO:0008113">
    <property type="term" value="F:peptide-methionine (S)-S-oxide reductase activity"/>
    <property type="evidence" value="ECO:0007669"/>
    <property type="project" value="UniProtKB-UniRule"/>
</dbReference>
<dbReference type="Gene3D" id="3.30.1060.10">
    <property type="entry name" value="Peptide methionine sulphoxide reductase MsrA"/>
    <property type="match status" value="1"/>
</dbReference>
<dbReference type="GO" id="GO:0033744">
    <property type="term" value="F:L-methionine:thioredoxin-disulfide S-oxidoreductase activity"/>
    <property type="evidence" value="ECO:0007669"/>
    <property type="project" value="RHEA"/>
</dbReference>
<dbReference type="NCBIfam" id="TIGR00401">
    <property type="entry name" value="msrA"/>
    <property type="match status" value="1"/>
</dbReference>
<dbReference type="Proteomes" id="UP000229433">
    <property type="component" value="Unassembled WGS sequence"/>
</dbReference>
<dbReference type="EMBL" id="NQXA01000002">
    <property type="protein sequence ID" value="PHQ30644.1"/>
    <property type="molecule type" value="Genomic_DNA"/>
</dbReference>
<evidence type="ECO:0000256" key="2">
    <source>
        <dbReference type="ARBA" id="ARBA00047806"/>
    </source>
</evidence>
<evidence type="ECO:0000256" key="4">
    <source>
        <dbReference type="HAMAP-Rule" id="MF_01401"/>
    </source>
</evidence>
<dbReference type="PANTHER" id="PTHR43774:SF1">
    <property type="entry name" value="PEPTIDE METHIONINE SULFOXIDE REDUCTASE MSRA 2"/>
    <property type="match status" value="1"/>
</dbReference>
<dbReference type="RefSeq" id="WP_099645474.1">
    <property type="nucleotide sequence ID" value="NZ_KZ319288.1"/>
</dbReference>
<dbReference type="HAMAP" id="MF_01401">
    <property type="entry name" value="MsrA"/>
    <property type="match status" value="1"/>
</dbReference>
<keyword evidence="7" id="KW-1185">Reference proteome</keyword>
<evidence type="ECO:0000259" key="5">
    <source>
        <dbReference type="Pfam" id="PF01625"/>
    </source>
</evidence>
<proteinExistence type="inferred from homology"/>
<dbReference type="AlphaFoldDB" id="A0A2G1VV63"/>
<comment type="function">
    <text evidence="4">Has an important function as a repair enzyme for proteins that have been inactivated by oxidation. Catalyzes the reversible oxidation-reduction of methionine sulfoxide in proteins to methionine.</text>
</comment>
<reference evidence="6 7" key="1">
    <citation type="submission" date="2017-08" db="EMBL/GenBank/DDBJ databases">
        <title>The whole genome shortgun sequences of strain Leeuwenhoekiella nanhaiensis G18 from the South China Sea.</title>
        <authorList>
            <person name="Liu Q."/>
        </authorList>
    </citation>
    <scope>NUCLEOTIDE SEQUENCE [LARGE SCALE GENOMIC DNA]</scope>
    <source>
        <strain evidence="6 7">G18</strain>
    </source>
</reference>
<dbReference type="Pfam" id="PF01625">
    <property type="entry name" value="PMSR"/>
    <property type="match status" value="1"/>
</dbReference>
<gene>
    <name evidence="4 6" type="primary">msrA</name>
    <name evidence="6" type="ORF">CJ305_05890</name>
</gene>
<dbReference type="InterPro" id="IPR002569">
    <property type="entry name" value="Met_Sox_Rdtase_MsrA_dom"/>
</dbReference>
<comment type="caution">
    <text evidence="6">The sequence shown here is derived from an EMBL/GenBank/DDBJ whole genome shotgun (WGS) entry which is preliminary data.</text>
</comment>